<dbReference type="GO" id="GO:0000724">
    <property type="term" value="P:double-strand break repair via homologous recombination"/>
    <property type="evidence" value="ECO:0007669"/>
    <property type="project" value="TreeGrafter"/>
</dbReference>
<feature type="domain" description="Helicase C-terminal" evidence="13">
    <location>
        <begin position="1102"/>
        <end position="1262"/>
    </location>
</feature>
<dbReference type="Pfam" id="PF00176">
    <property type="entry name" value="SNF2-rel_dom"/>
    <property type="match status" value="1"/>
</dbReference>
<dbReference type="GO" id="GO:0005634">
    <property type="term" value="C:nucleus"/>
    <property type="evidence" value="ECO:0007669"/>
    <property type="project" value="TreeGrafter"/>
</dbReference>
<dbReference type="PANTHER" id="PTHR45626:SF16">
    <property type="entry name" value="ATP-DEPENDENT HELICASE ULS1"/>
    <property type="match status" value="1"/>
</dbReference>
<keyword evidence="6" id="KW-0347">Helicase</keyword>
<feature type="compositionally biased region" description="Polar residues" evidence="10">
    <location>
        <begin position="124"/>
        <end position="159"/>
    </location>
</feature>
<dbReference type="InterPro" id="IPR013083">
    <property type="entry name" value="Znf_RING/FYVE/PHD"/>
</dbReference>
<evidence type="ECO:0000259" key="13">
    <source>
        <dbReference type="PROSITE" id="PS51194"/>
    </source>
</evidence>
<dbReference type="Gene3D" id="3.40.50.300">
    <property type="entry name" value="P-loop containing nucleotide triphosphate hydrolases"/>
    <property type="match status" value="2"/>
</dbReference>
<dbReference type="Pfam" id="PF13445">
    <property type="entry name" value="zf-RING_UBOX"/>
    <property type="match status" value="1"/>
</dbReference>
<keyword evidence="7" id="KW-0862">Zinc</keyword>
<comment type="similarity">
    <text evidence="1">Belongs to the SNF2/RAD54 helicase family.</text>
</comment>
<dbReference type="Gene3D" id="3.40.50.10810">
    <property type="entry name" value="Tandem AAA-ATPase domain"/>
    <property type="match status" value="1"/>
</dbReference>
<evidence type="ECO:0000259" key="11">
    <source>
        <dbReference type="PROSITE" id="PS50089"/>
    </source>
</evidence>
<dbReference type="EMBL" id="CAJMXA010000713">
    <property type="protein sequence ID" value="CAE6440516.1"/>
    <property type="molecule type" value="Genomic_DNA"/>
</dbReference>
<dbReference type="PROSITE" id="PS00518">
    <property type="entry name" value="ZF_RING_1"/>
    <property type="match status" value="1"/>
</dbReference>
<feature type="compositionally biased region" description="Basic residues" evidence="10">
    <location>
        <begin position="93"/>
        <end position="104"/>
    </location>
</feature>
<dbReference type="SMART" id="SM00184">
    <property type="entry name" value="RING"/>
    <property type="match status" value="1"/>
</dbReference>
<keyword evidence="8" id="KW-0067">ATP-binding</keyword>
<evidence type="ECO:0000259" key="12">
    <source>
        <dbReference type="PROSITE" id="PS51192"/>
    </source>
</evidence>
<evidence type="ECO:0000256" key="7">
    <source>
        <dbReference type="ARBA" id="ARBA00022833"/>
    </source>
</evidence>
<dbReference type="CDD" id="cd18793">
    <property type="entry name" value="SF2_C_SNF"/>
    <property type="match status" value="1"/>
</dbReference>
<evidence type="ECO:0000313" key="14">
    <source>
        <dbReference type="EMBL" id="CAE6440516.1"/>
    </source>
</evidence>
<reference evidence="14" key="1">
    <citation type="submission" date="2021-01" db="EMBL/GenBank/DDBJ databases">
        <authorList>
            <person name="Kaushik A."/>
        </authorList>
    </citation>
    <scope>NUCLEOTIDE SEQUENCE</scope>
    <source>
        <strain evidence="14">AG6-10EEA</strain>
    </source>
</reference>
<evidence type="ECO:0000256" key="10">
    <source>
        <dbReference type="SAM" id="MobiDB-lite"/>
    </source>
</evidence>
<feature type="domain" description="RING-type" evidence="11">
    <location>
        <begin position="948"/>
        <end position="1009"/>
    </location>
</feature>
<dbReference type="InterPro" id="IPR038718">
    <property type="entry name" value="SNF2-like_sf"/>
</dbReference>
<comment type="caution">
    <text evidence="14">The sequence shown here is derived from an EMBL/GenBank/DDBJ whole genome shotgun (WGS) entry which is preliminary data.</text>
</comment>
<gene>
    <name evidence="14" type="ORF">RDB_LOCUS36161</name>
</gene>
<dbReference type="InterPro" id="IPR050628">
    <property type="entry name" value="SNF2_RAD54_helicase_TF"/>
</dbReference>
<accession>A0A8H3AQ36</accession>
<dbReference type="InterPro" id="IPR000330">
    <property type="entry name" value="SNF2_N"/>
</dbReference>
<evidence type="ECO:0000256" key="9">
    <source>
        <dbReference type="PROSITE-ProRule" id="PRU00175"/>
    </source>
</evidence>
<dbReference type="InterPro" id="IPR049730">
    <property type="entry name" value="SNF2/RAD54-like_C"/>
</dbReference>
<dbReference type="InterPro" id="IPR001650">
    <property type="entry name" value="Helicase_C-like"/>
</dbReference>
<dbReference type="PROSITE" id="PS51194">
    <property type="entry name" value="HELICASE_CTER"/>
    <property type="match status" value="1"/>
</dbReference>
<dbReference type="InterPro" id="IPR027417">
    <property type="entry name" value="P-loop_NTPase"/>
</dbReference>
<dbReference type="Proteomes" id="UP000663853">
    <property type="component" value="Unassembled WGS sequence"/>
</dbReference>
<feature type="region of interest" description="Disordered" evidence="10">
    <location>
        <begin position="93"/>
        <end position="200"/>
    </location>
</feature>
<evidence type="ECO:0000256" key="4">
    <source>
        <dbReference type="ARBA" id="ARBA00022771"/>
    </source>
</evidence>
<keyword evidence="3" id="KW-0547">Nucleotide-binding</keyword>
<dbReference type="InterPro" id="IPR014001">
    <property type="entry name" value="Helicase_ATP-bd"/>
</dbReference>
<feature type="domain" description="Helicase ATP-binding" evidence="12">
    <location>
        <begin position="545"/>
        <end position="753"/>
    </location>
</feature>
<dbReference type="SUPFAM" id="SSF52540">
    <property type="entry name" value="P-loop containing nucleoside triphosphate hydrolases"/>
    <property type="match status" value="2"/>
</dbReference>
<evidence type="ECO:0000256" key="3">
    <source>
        <dbReference type="ARBA" id="ARBA00022741"/>
    </source>
</evidence>
<feature type="compositionally biased region" description="Polar residues" evidence="10">
    <location>
        <begin position="276"/>
        <end position="295"/>
    </location>
</feature>
<dbReference type="PANTHER" id="PTHR45626">
    <property type="entry name" value="TRANSCRIPTION TERMINATION FACTOR 2-RELATED"/>
    <property type="match status" value="1"/>
</dbReference>
<evidence type="ECO:0000256" key="1">
    <source>
        <dbReference type="ARBA" id="ARBA00007025"/>
    </source>
</evidence>
<evidence type="ECO:0000256" key="5">
    <source>
        <dbReference type="ARBA" id="ARBA00022801"/>
    </source>
</evidence>
<sequence>MTKSMPALLALARRTLGLRENDQRSVPWQYSSSLAQYVKQYPEDLDFTVDLTQQGGMVTCIPCQYSFPVGHQVSPGVFVFQDLSLLGDHNHSKVHKHNRIKNSKGRTTASVGSHSAVLIKVPSGSKSGPTPMSLSPRPNTNTNLQTPTISDIEAPNSSDAEPFSSDVDRGSSSKAPSVIELSSDSDDKEVNPRPSKHISHYAFPDGEVIEIESSDEEPMPSVPIHRQTTSMLGTSRPFRAGGSSNMTTPRPSASGTVPHRPAPAPFAMQRAHSHISWTQPRSRASSPESVGSFASSARKRSIQHTHAEIDESADEQPGYSSMETDDREERLSKRARYGMLPIDGAVDEDEEDEEGYDGGAEGYMVPQAEGRARADTIMPGHFALNPIAPPPYPANVLYDSALYQTGYEAGYQSYIAFNDPLAMPAASGSNMVDPTMGYHAPPIGTTMPVPMSMPSGSGPRPHHVQDGFNLNYDNTSPVTWLDTSGPNHALQLQKFFEDAMDDHEGAIPVRDAAKTLGLVNTTDRLPGMQVPLMPHQLIGVAWMEKQELGTIAGGILADDMGLGKTMQTIALIVKNQPEKRNPRKSTLVVAPAALLDQWREEILSRTDDGLLKVRIHHGKDKLRSVNEVKKYDIIITTFQTLTNEFPSDEIDMRKKKAEKKKKKSKQGTLDHFIVDDSSDEATAKKKASGYGPLAATKWYRVVIDEAQNIRNRSTRSSRVMSMLDSEYRWALTGTPVTNTLADLYGLLRFLHFAPFNDWPEFNERIAKVQKRDPKLAGRRAQALLKKCLLRRTKDSKLDGKPLITLPPKTIDMEMLEFSPDERQIYAAVEARQQQKLNKFIRAGTVMKNYHVILVMLLRLRQVCNHPQLIAYAAGEFITDGAHVVSGDDDDNEPKLGTSSLANSKTTAKTLMGEERFNSVMKQFHNTAQEMIRAEITGGDMPDDETLECQVCLEPFVGNARVTMCGHVFCEGCLVDLFKRPLQGEAAANEEFGVGRQFAGQDVRPCPKCRGELTMSRIFSASIFEPTDREKDEMKREVEAELGRTNGYKLMHADADEEDDFVPVRKGKGKSKNRIDDEDDDEEVNLKGMGEGEDLVPGAKMIQMLKLLKTWHKEAPEDKIIAYSQWTSMIDLMQILLRKAGFESLRYDGQMKREEREETLSRFKKQGGPKILLISLKCGGVGLNLTEANRVICMDLAWNAATENQAIDRAHRMGQVKPVTVKRLAIKDTIEERILKLQADKQNLSDAALGEGNGTKMPRMNVAQLKMLFGLAN</sequence>
<keyword evidence="2" id="KW-0479">Metal-binding</keyword>
<evidence type="ECO:0000256" key="8">
    <source>
        <dbReference type="ARBA" id="ARBA00022840"/>
    </source>
</evidence>
<protein>
    <submittedName>
        <fullName evidence="14">Uncharacterized protein</fullName>
    </submittedName>
</protein>
<dbReference type="Pfam" id="PF00271">
    <property type="entry name" value="Helicase_C"/>
    <property type="match status" value="1"/>
</dbReference>
<dbReference type="InterPro" id="IPR001841">
    <property type="entry name" value="Znf_RING"/>
</dbReference>
<dbReference type="SUPFAM" id="SSF57850">
    <property type="entry name" value="RING/U-box"/>
    <property type="match status" value="1"/>
</dbReference>
<dbReference type="InterPro" id="IPR017907">
    <property type="entry name" value="Znf_RING_CS"/>
</dbReference>
<name>A0A8H3AQ36_9AGAM</name>
<dbReference type="GO" id="GO:0008270">
    <property type="term" value="F:zinc ion binding"/>
    <property type="evidence" value="ECO:0007669"/>
    <property type="project" value="UniProtKB-KW"/>
</dbReference>
<dbReference type="InterPro" id="IPR027370">
    <property type="entry name" value="Znf-RING_euk"/>
</dbReference>
<feature type="region of interest" description="Disordered" evidence="10">
    <location>
        <begin position="1064"/>
        <end position="1089"/>
    </location>
</feature>
<feature type="region of interest" description="Disordered" evidence="10">
    <location>
        <begin position="276"/>
        <end position="332"/>
    </location>
</feature>
<evidence type="ECO:0000256" key="2">
    <source>
        <dbReference type="ARBA" id="ARBA00022723"/>
    </source>
</evidence>
<dbReference type="SMART" id="SM00487">
    <property type="entry name" value="DEXDc"/>
    <property type="match status" value="1"/>
</dbReference>
<keyword evidence="5" id="KW-0378">Hydrolase</keyword>
<evidence type="ECO:0000313" key="15">
    <source>
        <dbReference type="Proteomes" id="UP000663853"/>
    </source>
</evidence>
<evidence type="ECO:0000256" key="6">
    <source>
        <dbReference type="ARBA" id="ARBA00022806"/>
    </source>
</evidence>
<organism evidence="14 15">
    <name type="scientific">Rhizoctonia solani</name>
    <dbReference type="NCBI Taxonomy" id="456999"/>
    <lineage>
        <taxon>Eukaryota</taxon>
        <taxon>Fungi</taxon>
        <taxon>Dikarya</taxon>
        <taxon>Basidiomycota</taxon>
        <taxon>Agaricomycotina</taxon>
        <taxon>Agaricomycetes</taxon>
        <taxon>Cantharellales</taxon>
        <taxon>Ceratobasidiaceae</taxon>
        <taxon>Rhizoctonia</taxon>
    </lineage>
</organism>
<keyword evidence="4 9" id="KW-0863">Zinc-finger</keyword>
<dbReference type="PROSITE" id="PS51192">
    <property type="entry name" value="HELICASE_ATP_BIND_1"/>
    <property type="match status" value="1"/>
</dbReference>
<dbReference type="GO" id="GO:0016787">
    <property type="term" value="F:hydrolase activity"/>
    <property type="evidence" value="ECO:0007669"/>
    <property type="project" value="UniProtKB-KW"/>
</dbReference>
<dbReference type="GO" id="GO:0005737">
    <property type="term" value="C:cytoplasm"/>
    <property type="evidence" value="ECO:0007669"/>
    <property type="project" value="TreeGrafter"/>
</dbReference>
<dbReference type="PROSITE" id="PS50089">
    <property type="entry name" value="ZF_RING_2"/>
    <property type="match status" value="1"/>
</dbReference>
<dbReference type="SMART" id="SM00490">
    <property type="entry name" value="HELICc"/>
    <property type="match status" value="1"/>
</dbReference>
<dbReference type="GO" id="GO:0008094">
    <property type="term" value="F:ATP-dependent activity, acting on DNA"/>
    <property type="evidence" value="ECO:0007669"/>
    <property type="project" value="TreeGrafter"/>
</dbReference>
<proteinExistence type="inferred from homology"/>
<dbReference type="CDD" id="cd18008">
    <property type="entry name" value="DEXDc_SHPRH-like"/>
    <property type="match status" value="1"/>
</dbReference>
<dbReference type="Gene3D" id="3.30.40.10">
    <property type="entry name" value="Zinc/RING finger domain, C3HC4 (zinc finger)"/>
    <property type="match status" value="1"/>
</dbReference>
<dbReference type="GO" id="GO:0004386">
    <property type="term" value="F:helicase activity"/>
    <property type="evidence" value="ECO:0007669"/>
    <property type="project" value="UniProtKB-KW"/>
</dbReference>
<dbReference type="AlphaFoldDB" id="A0A8H3AQ36"/>
<dbReference type="GO" id="GO:0005524">
    <property type="term" value="F:ATP binding"/>
    <property type="evidence" value="ECO:0007669"/>
    <property type="project" value="UniProtKB-KW"/>
</dbReference>